<comment type="caution">
    <text evidence="2">The sequence shown here is derived from an EMBL/GenBank/DDBJ whole genome shotgun (WGS) entry which is preliminary data.</text>
</comment>
<dbReference type="Pfam" id="PF13531">
    <property type="entry name" value="SBP_bac_11"/>
    <property type="match status" value="1"/>
</dbReference>
<dbReference type="Proteomes" id="UP000481583">
    <property type="component" value="Unassembled WGS sequence"/>
</dbReference>
<evidence type="ECO:0000313" key="2">
    <source>
        <dbReference type="EMBL" id="NGN62928.1"/>
    </source>
</evidence>
<evidence type="ECO:0000259" key="1">
    <source>
        <dbReference type="PROSITE" id="PS50234"/>
    </source>
</evidence>
<protein>
    <submittedName>
        <fullName evidence="2">VWA domain-containing protein</fullName>
    </submittedName>
</protein>
<dbReference type="SUPFAM" id="SSF53300">
    <property type="entry name" value="vWA-like"/>
    <property type="match status" value="1"/>
</dbReference>
<dbReference type="Pfam" id="PF00092">
    <property type="entry name" value="VWA"/>
    <property type="match status" value="1"/>
</dbReference>
<keyword evidence="3" id="KW-1185">Reference proteome</keyword>
<dbReference type="AlphaFoldDB" id="A0A6G4TUZ2"/>
<dbReference type="InterPro" id="IPR036465">
    <property type="entry name" value="vWFA_dom_sf"/>
</dbReference>
<dbReference type="SMART" id="SM00327">
    <property type="entry name" value="VWA"/>
    <property type="match status" value="1"/>
</dbReference>
<accession>A0A6G4TUZ2</accession>
<feature type="domain" description="VWFA" evidence="1">
    <location>
        <begin position="386"/>
        <end position="585"/>
    </location>
</feature>
<dbReference type="PROSITE" id="PS50234">
    <property type="entry name" value="VWFA"/>
    <property type="match status" value="1"/>
</dbReference>
<reference evidence="2 3" key="1">
    <citation type="submission" date="2020-02" db="EMBL/GenBank/DDBJ databases">
        <title>Whole-genome analyses of novel actinobacteria.</title>
        <authorList>
            <person name="Sahin N."/>
        </authorList>
    </citation>
    <scope>NUCLEOTIDE SEQUENCE [LARGE SCALE GENOMIC DNA]</scope>
    <source>
        <strain evidence="2 3">A7024</strain>
    </source>
</reference>
<dbReference type="Gene3D" id="3.40.50.410">
    <property type="entry name" value="von Willebrand factor, type A domain"/>
    <property type="match status" value="1"/>
</dbReference>
<name>A0A6G4TUZ2_9ACTN</name>
<sequence length="596" mass="62476">MGRHSMPDEFDEYGTGAVQRRGVGGRTIAISTALVLAVTAGTVVAARSGMLPFFGGNCDGDRLRLNVAASPDIAPVAKQTAERAREDKIKTAGKCLDIRVKSEASSDTADELSRGTTPDVQVWLPDSTLWVDTVAASPKGVQVDGVGQVASSPIALAAVPPAAKGMGFPKKTYSWKDLAKTAGGGKELRVGSADPARSATGLLALTYITKSTGGTKGGGTLASGTAKQLSQRIQPGDEEVLASLPHDSTAAELGNPKRNQALILSEQAAFSHNKKKGSAPGLDLFYPKDGTAALDYPYTIVDDEGQTTEQSRAANRFLTLMGDAQTREALHDHGFRTTDGADDVQVAKTAGGAEPQPITEDPAGPPPYRSVRQVLNMWTITVQSARFMTVVDVSGSMTAPVSGRPGQNRMDITKAALIQGLSQFTGEDEVGMWRFSTRLDGAKDYEEVAPPRRLADATSGGKTQRDRLTAAYGGLEPVPNGATGLHDTMLAAYKKAVEGYASGKFNAVVLLTDGANDDPGSISEADLKDELKKAVDPQRPVIPIVIAIGPEADGEACKRIARAAGGGSYQVNDPADINTVILKAVMDAGTKMKEEE</sequence>
<organism evidence="2 3">
    <name type="scientific">Streptomyces coryli</name>
    <dbReference type="NCBI Taxonomy" id="1128680"/>
    <lineage>
        <taxon>Bacteria</taxon>
        <taxon>Bacillati</taxon>
        <taxon>Actinomycetota</taxon>
        <taxon>Actinomycetes</taxon>
        <taxon>Kitasatosporales</taxon>
        <taxon>Streptomycetaceae</taxon>
        <taxon>Streptomyces</taxon>
    </lineage>
</organism>
<evidence type="ECO:0000313" key="3">
    <source>
        <dbReference type="Proteomes" id="UP000481583"/>
    </source>
</evidence>
<dbReference type="InterPro" id="IPR002035">
    <property type="entry name" value="VWF_A"/>
</dbReference>
<dbReference type="SUPFAM" id="SSF53850">
    <property type="entry name" value="Periplasmic binding protein-like II"/>
    <property type="match status" value="1"/>
</dbReference>
<gene>
    <name evidence="2" type="ORF">G5C51_03285</name>
</gene>
<proteinExistence type="predicted"/>
<dbReference type="EMBL" id="JAAKZV010000006">
    <property type="protein sequence ID" value="NGN62928.1"/>
    <property type="molecule type" value="Genomic_DNA"/>
</dbReference>